<dbReference type="RefSeq" id="XP_025781047.1">
    <property type="nucleotide sequence ID" value="XM_025925262.1"/>
</dbReference>
<dbReference type="GO" id="GO:0005507">
    <property type="term" value="F:copper ion binding"/>
    <property type="evidence" value="ECO:0007669"/>
    <property type="project" value="TreeGrafter"/>
</dbReference>
<gene>
    <name evidence="5" type="primary">CUTA</name>
</gene>
<sequence length="205" mass="21898">MFGAASAVVAWCAFSYHVTAAQAALLLSLLWMPALLPVASRLLLLPRALLTMASGSPPSQPSPASSSGYVPGSVSAAFVTCPNERVAKEIARAVVEKRLAACVNLIPQITSIYEWKGELEEDNEVLMMIKTRSSLVPALTDYVQFRAPLRSGRGDRIACGAGELPIFALGAPGYRVSCGLQHSPTMMSPVPAMFPLYISMPFDLQ</sequence>
<dbReference type="Gene3D" id="3.30.70.120">
    <property type="match status" value="1"/>
</dbReference>
<dbReference type="Proteomes" id="UP000515131">
    <property type="component" value="Unplaced"/>
</dbReference>
<dbReference type="KEGG" id="pcoo:112862049"/>
<dbReference type="PANTHER" id="PTHR23419:SF1">
    <property type="entry name" value="PROTEIN CUTA"/>
    <property type="match status" value="1"/>
</dbReference>
<keyword evidence="4" id="KW-1185">Reference proteome</keyword>
<dbReference type="GeneID" id="112862049"/>
<protein>
    <submittedName>
        <fullName evidence="5">Protein CutA isoform X1</fullName>
    </submittedName>
</protein>
<keyword evidence="3" id="KW-0732">Signal</keyword>
<dbReference type="SUPFAM" id="SSF54913">
    <property type="entry name" value="GlnB-like"/>
    <property type="match status" value="1"/>
</dbReference>
<organism evidence="4 5">
    <name type="scientific">Puma concolor</name>
    <name type="common">Mountain lion</name>
    <name type="synonym">Felis concolor</name>
    <dbReference type="NCBI Taxonomy" id="9696"/>
    <lineage>
        <taxon>Eukaryota</taxon>
        <taxon>Metazoa</taxon>
        <taxon>Chordata</taxon>
        <taxon>Craniata</taxon>
        <taxon>Vertebrata</taxon>
        <taxon>Euteleostomi</taxon>
        <taxon>Mammalia</taxon>
        <taxon>Eutheria</taxon>
        <taxon>Laurasiatheria</taxon>
        <taxon>Carnivora</taxon>
        <taxon>Feliformia</taxon>
        <taxon>Felidae</taxon>
        <taxon>Felinae</taxon>
        <taxon>Puma</taxon>
    </lineage>
</organism>
<name>A0A6P6HZ49_PUMCO</name>
<evidence type="ECO:0000313" key="5">
    <source>
        <dbReference type="RefSeq" id="XP_025781047.1"/>
    </source>
</evidence>
<accession>A0A6P6HZ49</accession>
<dbReference type="InterPro" id="IPR011322">
    <property type="entry name" value="N-reg_PII-like_a/b"/>
</dbReference>
<evidence type="ECO:0000256" key="3">
    <source>
        <dbReference type="ARBA" id="ARBA00022729"/>
    </source>
</evidence>
<dbReference type="PANTHER" id="PTHR23419">
    <property type="entry name" value="DIVALENT CATION TOLERANCE CUTA-RELATED"/>
    <property type="match status" value="1"/>
</dbReference>
<dbReference type="Pfam" id="PF03091">
    <property type="entry name" value="CutA1"/>
    <property type="match status" value="1"/>
</dbReference>
<dbReference type="GO" id="GO:0010038">
    <property type="term" value="P:response to metal ion"/>
    <property type="evidence" value="ECO:0007669"/>
    <property type="project" value="InterPro"/>
</dbReference>
<evidence type="ECO:0000256" key="1">
    <source>
        <dbReference type="ARBA" id="ARBA00010169"/>
    </source>
</evidence>
<comment type="similarity">
    <text evidence="1">Belongs to the CutA family.</text>
</comment>
<dbReference type="InterPro" id="IPR015867">
    <property type="entry name" value="N-reg_PII/ATP_PRibTrfase_C"/>
</dbReference>
<evidence type="ECO:0000256" key="2">
    <source>
        <dbReference type="ARBA" id="ARBA00011233"/>
    </source>
</evidence>
<proteinExistence type="inferred from homology"/>
<dbReference type="AlphaFoldDB" id="A0A6P6HZ49"/>
<reference evidence="5" key="1">
    <citation type="submission" date="2025-08" db="UniProtKB">
        <authorList>
            <consortium name="RefSeq"/>
        </authorList>
    </citation>
    <scope>IDENTIFICATION</scope>
    <source>
        <tissue evidence="5">Blood</tissue>
    </source>
</reference>
<dbReference type="InterPro" id="IPR004323">
    <property type="entry name" value="Ion_tolerance_CutA"/>
</dbReference>
<dbReference type="CTD" id="51596"/>
<comment type="subunit">
    <text evidence="2">Homotrimer.</text>
</comment>
<dbReference type="FunFam" id="3.30.70.120:FF:000023">
    <property type="match status" value="1"/>
</dbReference>
<evidence type="ECO:0000313" key="4">
    <source>
        <dbReference type="Proteomes" id="UP000515131"/>
    </source>
</evidence>